<dbReference type="GO" id="GO:0071973">
    <property type="term" value="P:bacterial-type flagellum-dependent cell motility"/>
    <property type="evidence" value="ECO:0007669"/>
    <property type="project" value="InterPro"/>
</dbReference>
<protein>
    <recommendedName>
        <fullName evidence="4 5">Flagellar hook-basal body complex protein FliE</fullName>
    </recommendedName>
</protein>
<dbReference type="Proteomes" id="UP000019805">
    <property type="component" value="Chromosome"/>
</dbReference>
<dbReference type="GO" id="GO:0003774">
    <property type="term" value="F:cytoskeletal motor activity"/>
    <property type="evidence" value="ECO:0007669"/>
    <property type="project" value="InterPro"/>
</dbReference>
<evidence type="ECO:0000256" key="3">
    <source>
        <dbReference type="ARBA" id="ARBA00023143"/>
    </source>
</evidence>
<dbReference type="PATRIC" id="fig|1437824.5.peg.2319"/>
<evidence type="ECO:0000256" key="1">
    <source>
        <dbReference type="ARBA" id="ARBA00004117"/>
    </source>
</evidence>
<gene>
    <name evidence="4" type="primary">fliE</name>
    <name evidence="6" type="ORF">BN940_11716</name>
</gene>
<keyword evidence="7" id="KW-1185">Reference proteome</keyword>
<dbReference type="AlphaFoldDB" id="W8X517"/>
<proteinExistence type="inferred from homology"/>
<name>W8X517_CASD6</name>
<dbReference type="HOGENOM" id="CLU_147249_0_2_4"/>
<dbReference type="NCBIfam" id="TIGR00205">
    <property type="entry name" value="fliE"/>
    <property type="match status" value="1"/>
</dbReference>
<dbReference type="eggNOG" id="COG1677">
    <property type="taxonomic scope" value="Bacteria"/>
</dbReference>
<keyword evidence="6" id="KW-0282">Flagellum</keyword>
<dbReference type="STRING" id="1437824.BN940_11716"/>
<dbReference type="PANTHER" id="PTHR34653">
    <property type="match status" value="1"/>
</dbReference>
<sequence length="125" mass="13274">MIDGRRFRLLPVPSAMITSQALASVENLLAQMRAVARESQGLSAQPAASTEGGGFAAELARSLDRVSQAQNAANTQAKAFELGDPDISLSNVMIDLQKAGLAFQATVQVRNRLVDAYKEIANMAV</sequence>
<dbReference type="GO" id="GO:0005198">
    <property type="term" value="F:structural molecule activity"/>
    <property type="evidence" value="ECO:0007669"/>
    <property type="project" value="UniProtKB-UniRule"/>
</dbReference>
<dbReference type="GO" id="GO:0009425">
    <property type="term" value="C:bacterial-type flagellum basal body"/>
    <property type="evidence" value="ECO:0007669"/>
    <property type="project" value="UniProtKB-SubCell"/>
</dbReference>
<dbReference type="HAMAP" id="MF_00724">
    <property type="entry name" value="FliE"/>
    <property type="match status" value="1"/>
</dbReference>
<evidence type="ECO:0000313" key="6">
    <source>
        <dbReference type="EMBL" id="CDM24801.1"/>
    </source>
</evidence>
<reference evidence="6 7" key="1">
    <citation type="journal article" date="2014" name="BMC Microbiol.">
        <title>The oxygen-independent metabolism of cyclic monoterpenes in Castellaniella defragrans 65Phen.</title>
        <authorList>
            <person name="Petasch J."/>
            <person name="Disch E.M."/>
            <person name="Markert S."/>
            <person name="Becher D."/>
            <person name="Schweder T."/>
            <person name="Huttel B."/>
            <person name="Reinhardt R."/>
            <person name="Harder J."/>
        </authorList>
    </citation>
    <scope>NUCLEOTIDE SEQUENCE [LARGE SCALE GENOMIC DNA]</scope>
    <source>
        <strain evidence="6">65Phen</strain>
    </source>
</reference>
<evidence type="ECO:0000256" key="2">
    <source>
        <dbReference type="ARBA" id="ARBA00009272"/>
    </source>
</evidence>
<dbReference type="PRINTS" id="PR01006">
    <property type="entry name" value="FLGHOOKFLIE"/>
</dbReference>
<keyword evidence="3 4" id="KW-0975">Bacterial flagellum</keyword>
<dbReference type="InterPro" id="IPR001624">
    <property type="entry name" value="FliE"/>
</dbReference>
<keyword evidence="6" id="KW-0969">Cilium</keyword>
<dbReference type="PANTHER" id="PTHR34653:SF1">
    <property type="entry name" value="FLAGELLAR HOOK-BASAL BODY COMPLEX PROTEIN FLIE"/>
    <property type="match status" value="1"/>
</dbReference>
<dbReference type="EMBL" id="HG916765">
    <property type="protein sequence ID" value="CDM24801.1"/>
    <property type="molecule type" value="Genomic_DNA"/>
</dbReference>
<evidence type="ECO:0000256" key="5">
    <source>
        <dbReference type="NCBIfam" id="TIGR00205"/>
    </source>
</evidence>
<keyword evidence="6" id="KW-0966">Cell projection</keyword>
<dbReference type="Pfam" id="PF02049">
    <property type="entry name" value="FliE"/>
    <property type="match status" value="1"/>
</dbReference>
<comment type="similarity">
    <text evidence="2 4">Belongs to the FliE family.</text>
</comment>
<accession>W8X517</accession>
<evidence type="ECO:0000313" key="7">
    <source>
        <dbReference type="Proteomes" id="UP000019805"/>
    </source>
</evidence>
<dbReference type="KEGG" id="cdn:BN940_11716"/>
<evidence type="ECO:0000256" key="4">
    <source>
        <dbReference type="HAMAP-Rule" id="MF_00724"/>
    </source>
</evidence>
<comment type="subcellular location">
    <subcellularLocation>
        <location evidence="1 4">Bacterial flagellum basal body</location>
    </subcellularLocation>
</comment>
<organism evidence="6 7">
    <name type="scientific">Castellaniella defragrans (strain DSM 12143 / CCUG 39792 / 65Phen)</name>
    <name type="common">Alcaligenes defragrans</name>
    <dbReference type="NCBI Taxonomy" id="1437824"/>
    <lineage>
        <taxon>Bacteria</taxon>
        <taxon>Pseudomonadati</taxon>
        <taxon>Pseudomonadota</taxon>
        <taxon>Betaproteobacteria</taxon>
        <taxon>Burkholderiales</taxon>
        <taxon>Alcaligenaceae</taxon>
        <taxon>Castellaniella</taxon>
    </lineage>
</organism>